<sequence length="1690" mass="193709">MYGDFLQSTKQHGGVPSTFNTQNRNVSSANTDPSDRSEKIKIYITDLPGDIENGDELENEIFRCIKKDSPIERSDVCCYPELGFGIIYVSNDRLGHLLNDHRQITFVSKGKQVKITLAKTLELVSYIVCNTNQENVSSLTAEEVSAQLTDLQMYGKPLSCVQLCDQFPDIYRFVFKYSDQFDRTNIKKKFKINGISAQIYDCADCSFFENIPSSITEQHLKERIKNDIGQHNISSSSLHIELNEETRTACVIATKKAHRWITKTSLYLDGVSIPKKNKLVFRLLVHPAPQGVNLQHIFNHSIFAGKVVGHKFNGENLILEISSKTVFNQCLTFKACLIDNHTFYLKTYDESSNITEHEINEAMWYQTEMTKYKPDIMQFIGNLEHITFRYRWNAKMWLDEFQRSAPHPRNNGNDRAASVRHKGTQPDNTRHLLRMTVMLNTLAVIREKSYMIGNRKVPLWLNNKLETIVYDHNSKLEQCETMPFSKTPYKETTVSVVREDCLVVYEDLVKQNFRPLLLNMANKTTPGGGYRKGDGAQEENLFRRSNYFQSLDIELDEYFGEQSERYHCTSDCRLNRIDNQKRIYPMDDFGAIYTSGVTVFRQSEEQGYAYMNEPLENVCAIAMAAYREPRLEGNMFAPLYAVGTRKKIENIFAIAYHHKHDSLVLSALGCGAFKNPPDHVAQLFLSVIEQYAGFFKSIVFAVIDDHNTGHDLNREGNFKPFQVLDGKIVKPVKQINIPNTMIGPYRFLSDGHTISDVCIFDSYPCENGAKCNEIHDPNHAHEFSHPPLCNMSSDSGNCPRSDDKVHMHSFIHRNRCQHGGECRKIDNEKHRQEFEHPSFCSKGNNCQDMDAEHLREYRHLPLCPESYKCKDYQKNVKHHCDSYRHCRSACPDGNHCTNFHDTKHLTELQHPFSSPCPFTPYHCYFHNELIKVSKNSSLSSAAEQHFERFSHVCPHGRNCENTRSQHLKNFIHIVRKICPDGHSCNKLSQEDHLNSLTHPNIPDIRCLCETTNCDNRNDRKHMIKYRHTIRSDDMEIVDYYDLNDKIDFVRNQKDSNARIKHYFERQRSTPPIATTNTDEIARWLRTVQPVYRCNQVIFELILFHQYVMSQDYMKNLQNPKFLLNLVLQHNRIQRIESLKGKSVEKDVREYIIALIEEKYGKNSSGDSNLLAKLRDNRRKMMNNLSPSISDGDLERLNDIVKIVTDLSFQLQSNQLLRQDKTIYSTLGPHLDERLGDIFIVFKREILHHPDANFSIQTAASFTNGQTFDRCSWFGPRPHTINERTELYNQSKLHASIPGYEYAAALQLVATSSCSLTRNPKSIDLQTILYDWTQTDSYEGIEANLPPLIPISYIDRIYIPQEIFHPLSSDAHSLIDSFFKDRITAIPYDGTTNPQIRLHGSKSKSRAIYQETVVKQLNARFSLRDEHSIARSIQGFVMTIPPSGYTKHILLPLTISQAFAQYRTDLSASSRDNTTFIYWQVMNGDMMLTLSSQSNDSGNTPLKSRCFICYIAEKPTASGDSYQEDASYLNSGSPSLHTTYVSSSNYAASSNTFYVGCNTDNFMTFCLEIQRSTGKITLSHAGPNSLYNRSTVSYTFGKTELDLPTLDFIRVSAGDQPVPIRNLMICFEKQSGLHPTADTQFSKKSSALDEMDVLLPSKSMASLVPCPNNVNCLLQLSDNANTHNAKYSHPC</sequence>
<evidence type="ECO:0000313" key="5">
    <source>
        <dbReference type="Proteomes" id="UP000663832"/>
    </source>
</evidence>
<dbReference type="Pfam" id="PF10021">
    <property type="entry name" value="PARG_cat_microb"/>
    <property type="match status" value="1"/>
</dbReference>
<dbReference type="OrthoDB" id="9985428at2759"/>
<dbReference type="Gene3D" id="3.40.220.10">
    <property type="entry name" value="Leucine Aminopeptidase, subunit E, domain 1"/>
    <property type="match status" value="1"/>
</dbReference>
<feature type="region of interest" description="Disordered" evidence="1">
    <location>
        <begin position="1"/>
        <end position="34"/>
    </location>
</feature>
<evidence type="ECO:0000259" key="2">
    <source>
        <dbReference type="Pfam" id="PF10021"/>
    </source>
</evidence>
<dbReference type="EMBL" id="CAJNOM010003505">
    <property type="protein sequence ID" value="CAF1646360.1"/>
    <property type="molecule type" value="Genomic_DNA"/>
</dbReference>
<feature type="region of interest" description="Disordered" evidence="1">
    <location>
        <begin position="404"/>
        <end position="425"/>
    </location>
</feature>
<dbReference type="InterPro" id="IPR043472">
    <property type="entry name" value="Macro_dom-like"/>
</dbReference>
<feature type="compositionally biased region" description="Polar residues" evidence="1">
    <location>
        <begin position="1"/>
        <end position="32"/>
    </location>
</feature>
<dbReference type="EMBL" id="CAJNOI010003157">
    <property type="protein sequence ID" value="CAF1507580.1"/>
    <property type="molecule type" value="Genomic_DNA"/>
</dbReference>
<proteinExistence type="predicted"/>
<dbReference type="InterPro" id="IPR012664">
    <property type="entry name" value="CHP02452"/>
</dbReference>
<evidence type="ECO:0000256" key="1">
    <source>
        <dbReference type="SAM" id="MobiDB-lite"/>
    </source>
</evidence>
<accession>A0A816EE32</accession>
<dbReference type="SUPFAM" id="SSF52949">
    <property type="entry name" value="Macro domain-like"/>
    <property type="match status" value="1"/>
</dbReference>
<feature type="domain" description="Microbial-type PARG catalytic" evidence="2">
    <location>
        <begin position="441"/>
        <end position="602"/>
    </location>
</feature>
<protein>
    <recommendedName>
        <fullName evidence="2">Microbial-type PARG catalytic domain-containing protein</fullName>
    </recommendedName>
</protein>
<dbReference type="InterPro" id="IPR019261">
    <property type="entry name" value="PARG_cat_microbial"/>
</dbReference>
<name>A0A816EE32_9BILA</name>
<keyword evidence="5" id="KW-1185">Reference proteome</keyword>
<feature type="non-terminal residue" evidence="4">
    <location>
        <position position="1690"/>
    </location>
</feature>
<dbReference type="NCBIfam" id="TIGR02452">
    <property type="entry name" value="TIGR02452 family protein"/>
    <property type="match status" value="1"/>
</dbReference>
<evidence type="ECO:0000313" key="3">
    <source>
        <dbReference type="EMBL" id="CAF1507580.1"/>
    </source>
</evidence>
<dbReference type="PANTHER" id="PTHR35596">
    <property type="entry name" value="DUF2263 DOMAIN-CONTAINING PROTEIN"/>
    <property type="match status" value="1"/>
</dbReference>
<reference evidence="4" key="1">
    <citation type="submission" date="2021-02" db="EMBL/GenBank/DDBJ databases">
        <authorList>
            <person name="Nowell W R."/>
        </authorList>
    </citation>
    <scope>NUCLEOTIDE SEQUENCE</scope>
</reference>
<organism evidence="4 5">
    <name type="scientific">Adineta steineri</name>
    <dbReference type="NCBI Taxonomy" id="433720"/>
    <lineage>
        <taxon>Eukaryota</taxon>
        <taxon>Metazoa</taxon>
        <taxon>Spiralia</taxon>
        <taxon>Gnathifera</taxon>
        <taxon>Rotifera</taxon>
        <taxon>Eurotatoria</taxon>
        <taxon>Bdelloidea</taxon>
        <taxon>Adinetida</taxon>
        <taxon>Adinetidae</taxon>
        <taxon>Adineta</taxon>
    </lineage>
</organism>
<dbReference type="PANTHER" id="PTHR35596:SF1">
    <property type="entry name" value="MICROBIAL-TYPE PARG CATALYTIC DOMAIN-CONTAINING PROTEIN"/>
    <property type="match status" value="1"/>
</dbReference>
<comment type="caution">
    <text evidence="4">The sequence shown here is derived from an EMBL/GenBank/DDBJ whole genome shotgun (WGS) entry which is preliminary data.</text>
</comment>
<dbReference type="Proteomes" id="UP000663832">
    <property type="component" value="Unassembled WGS sequence"/>
</dbReference>
<dbReference type="Proteomes" id="UP000663877">
    <property type="component" value="Unassembled WGS sequence"/>
</dbReference>
<gene>
    <name evidence="3" type="ORF">BJG266_LOCUS43535</name>
    <name evidence="4" type="ORF">QVE165_LOCUS60469</name>
</gene>
<evidence type="ECO:0000313" key="4">
    <source>
        <dbReference type="EMBL" id="CAF1646360.1"/>
    </source>
</evidence>